<proteinExistence type="predicted"/>
<dbReference type="Proteomes" id="UP001529421">
    <property type="component" value="Unassembled WGS sequence"/>
</dbReference>
<evidence type="ECO:0000313" key="4">
    <source>
        <dbReference type="EMBL" id="MDM8274163.1"/>
    </source>
</evidence>
<dbReference type="SUPFAM" id="SSF63817">
    <property type="entry name" value="Sortase"/>
    <property type="match status" value="1"/>
</dbReference>
<dbReference type="RefSeq" id="WP_289543944.1">
    <property type="nucleotide sequence ID" value="NZ_JAUDDZ010000001.1"/>
</dbReference>
<accession>A0ABT7V6N8</accession>
<evidence type="ECO:0000256" key="2">
    <source>
        <dbReference type="SAM" id="MobiDB-lite"/>
    </source>
</evidence>
<name>A0ABT7V6N8_9ACTN</name>
<gene>
    <name evidence="4" type="ORF">QUW28_01435</name>
</gene>
<feature type="transmembrane region" description="Helical" evidence="3">
    <location>
        <begin position="57"/>
        <end position="80"/>
    </location>
</feature>
<protein>
    <submittedName>
        <fullName evidence="4">Class B sortase</fullName>
    </submittedName>
</protein>
<keyword evidence="3" id="KW-0472">Membrane</keyword>
<evidence type="ECO:0000313" key="5">
    <source>
        <dbReference type="Proteomes" id="UP001529421"/>
    </source>
</evidence>
<organism evidence="4 5">
    <name type="scientific">Enorma phocaeensis</name>
    <dbReference type="NCBI Taxonomy" id="1871019"/>
    <lineage>
        <taxon>Bacteria</taxon>
        <taxon>Bacillati</taxon>
        <taxon>Actinomycetota</taxon>
        <taxon>Coriobacteriia</taxon>
        <taxon>Coriobacteriales</taxon>
        <taxon>Coriobacteriaceae</taxon>
        <taxon>Enorma</taxon>
    </lineage>
</organism>
<dbReference type="Pfam" id="PF04203">
    <property type="entry name" value="Sortase"/>
    <property type="match status" value="1"/>
</dbReference>
<keyword evidence="1" id="KW-0378">Hydrolase</keyword>
<dbReference type="InterPro" id="IPR023365">
    <property type="entry name" value="Sortase_dom-sf"/>
</dbReference>
<evidence type="ECO:0000256" key="1">
    <source>
        <dbReference type="ARBA" id="ARBA00022801"/>
    </source>
</evidence>
<evidence type="ECO:0000256" key="3">
    <source>
        <dbReference type="SAM" id="Phobius"/>
    </source>
</evidence>
<feature type="region of interest" description="Disordered" evidence="2">
    <location>
        <begin position="1"/>
        <end position="51"/>
    </location>
</feature>
<dbReference type="CDD" id="cd05826">
    <property type="entry name" value="Sortase_B"/>
    <property type="match status" value="1"/>
</dbReference>
<dbReference type="Gene3D" id="2.40.260.10">
    <property type="entry name" value="Sortase"/>
    <property type="match status" value="1"/>
</dbReference>
<feature type="compositionally biased region" description="Polar residues" evidence="2">
    <location>
        <begin position="1"/>
        <end position="19"/>
    </location>
</feature>
<comment type="caution">
    <text evidence="4">The sequence shown here is derived from an EMBL/GenBank/DDBJ whole genome shotgun (WGS) entry which is preliminary data.</text>
</comment>
<dbReference type="InterPro" id="IPR005754">
    <property type="entry name" value="Sortase"/>
</dbReference>
<dbReference type="EMBL" id="JAUDDZ010000001">
    <property type="protein sequence ID" value="MDM8274163.1"/>
    <property type="molecule type" value="Genomic_DNA"/>
</dbReference>
<keyword evidence="3" id="KW-1133">Transmembrane helix</keyword>
<feature type="region of interest" description="Disordered" evidence="2">
    <location>
        <begin position="82"/>
        <end position="107"/>
    </location>
</feature>
<keyword evidence="3" id="KW-0812">Transmembrane</keyword>
<reference evidence="5" key="1">
    <citation type="submission" date="2023-06" db="EMBL/GenBank/DDBJ databases">
        <title>Identification and characterization of horizontal gene transfer across gut microbiota members of farm animals based on homology search.</title>
        <authorList>
            <person name="Zeman M."/>
            <person name="Kubasova T."/>
            <person name="Jahodarova E."/>
            <person name="Nykrynova M."/>
            <person name="Rychlik I."/>
        </authorList>
    </citation>
    <scope>NUCLEOTIDE SEQUENCE [LARGE SCALE GENOMIC DNA]</scope>
    <source>
        <strain evidence="5">154_Feed</strain>
    </source>
</reference>
<dbReference type="InterPro" id="IPR009835">
    <property type="entry name" value="SrtB"/>
</dbReference>
<keyword evidence="5" id="KW-1185">Reference proteome</keyword>
<sequence length="302" mass="33117">MESSVSFEVATDSQESPGSASAKGAESAPDSGTAHDLKQGPQPHQAPGSTSALRRPVLVAVLVVCLAVAVGGFVTLSGVLSAGERARERQEQTPVPETPTEEELPDNPIDFAAEQEKSADIYAWIYIPDTGVNLPIVQSSVDDNFYLRRDVTGADDVFGSIFTQSMNARDFSDPVTLVYGHDTDNGTMFGDLHKFEDKTFFDEHEDMYIYTPGHILTYRIVAAYVYDDRHIMNSFDFSDLAVRQRYFDSVMNPTSMVVNVRDGVTLTTDDKIVQLSTCNGVSTSDNTRYLVTGVLVDDQETK</sequence>